<organism evidence="2 3">
    <name type="scientific">Nostocoides jenkinsii Ben 74</name>
    <dbReference type="NCBI Taxonomy" id="1193518"/>
    <lineage>
        <taxon>Bacteria</taxon>
        <taxon>Bacillati</taxon>
        <taxon>Actinomycetota</taxon>
        <taxon>Actinomycetes</taxon>
        <taxon>Micrococcales</taxon>
        <taxon>Intrasporangiaceae</taxon>
        <taxon>Nostocoides</taxon>
    </lineage>
</organism>
<reference evidence="2 3" key="1">
    <citation type="journal article" date="2013" name="ISME J.">
        <title>A metabolic model for members of the genus Tetrasphaera involved in enhanced biological phosphorus removal.</title>
        <authorList>
            <person name="Kristiansen R."/>
            <person name="Nguyen H.T.T."/>
            <person name="Saunders A.M."/>
            <person name="Nielsen J.L."/>
            <person name="Wimmer R."/>
            <person name="Le V.Q."/>
            <person name="McIlroy S.J."/>
            <person name="Petrovski S."/>
            <person name="Seviour R.J."/>
            <person name="Calteau A."/>
            <person name="Nielsen K.L."/>
            <person name="Nielsen P.H."/>
        </authorList>
    </citation>
    <scope>NUCLEOTIDE SEQUENCE [LARGE SCALE GENOMIC DNA]</scope>
    <source>
        <strain evidence="2 3">Ben 74</strain>
    </source>
</reference>
<dbReference type="Gene3D" id="2.60.120.560">
    <property type="entry name" value="Exo-inulinase, domain 1"/>
    <property type="match status" value="1"/>
</dbReference>
<evidence type="ECO:0008006" key="4">
    <source>
        <dbReference type="Google" id="ProtNLM"/>
    </source>
</evidence>
<feature type="signal peptide" evidence="1">
    <location>
        <begin position="1"/>
        <end position="23"/>
    </location>
</feature>
<feature type="chain" id="PRO_5039630350" description="Tat pathway signal sequence domain protein" evidence="1">
    <location>
        <begin position="24"/>
        <end position="244"/>
    </location>
</feature>
<proteinExistence type="predicted"/>
<evidence type="ECO:0000256" key="1">
    <source>
        <dbReference type="SAM" id="SignalP"/>
    </source>
</evidence>
<dbReference type="EMBL" id="CAJC01000205">
    <property type="protein sequence ID" value="CCI54938.1"/>
    <property type="molecule type" value="Genomic_DNA"/>
</dbReference>
<gene>
    <name evidence="2" type="ORF">BN13_90022</name>
</gene>
<keyword evidence="3" id="KW-1185">Reference proteome</keyword>
<sequence>MERRTFLTGAAASLASTPLVATAARADEGDRPAMWSNDFNRNAIGWNSVAGNWAINGGNYWCQGVPGYWSSTSHTGTFRNFVYQARVKRDGNGGGYWANSMIVRGNPLRLTNDYDWAPSYHFNFTNTGYFSVFYTDNNGNERALVDWTYAAVIRSQIWKTLNLTAQGGYFNWAINGRTLWSGYDYTRSGGQVGYGFYVADGYWGTMRLDSANFRTLAGRETVKALPAADLGKTVKGGSLLRAPK</sequence>
<name>A0A077MGM2_9MICO</name>
<dbReference type="STRING" id="1193518.BN13_90022"/>
<evidence type="ECO:0000313" key="2">
    <source>
        <dbReference type="EMBL" id="CCI54938.1"/>
    </source>
</evidence>
<evidence type="ECO:0000313" key="3">
    <source>
        <dbReference type="Proteomes" id="UP000035720"/>
    </source>
</evidence>
<keyword evidence="1" id="KW-0732">Signal</keyword>
<dbReference type="AlphaFoldDB" id="A0A077MGM2"/>
<protein>
    <recommendedName>
        <fullName evidence="4">Tat pathway signal sequence domain protein</fullName>
    </recommendedName>
</protein>
<comment type="caution">
    <text evidence="2">The sequence shown here is derived from an EMBL/GenBank/DDBJ whole genome shotgun (WGS) entry which is preliminary data.</text>
</comment>
<dbReference type="OrthoDB" id="4839963at2"/>
<dbReference type="RefSeq" id="WP_048544200.1">
    <property type="nucleotide sequence ID" value="NZ_HF571038.1"/>
</dbReference>
<dbReference type="Proteomes" id="UP000035720">
    <property type="component" value="Unassembled WGS sequence"/>
</dbReference>
<accession>A0A077MGM2</accession>